<dbReference type="Proteomes" id="UP000821866">
    <property type="component" value="Chromosome 4"/>
</dbReference>
<dbReference type="GO" id="GO:0016020">
    <property type="term" value="C:membrane"/>
    <property type="evidence" value="ECO:0007669"/>
    <property type="project" value="UniProtKB-SubCell"/>
</dbReference>
<keyword evidence="4 5" id="KW-0472">Membrane</keyword>
<accession>A0A9J6E1T8</accession>
<feature type="transmembrane region" description="Helical" evidence="5">
    <location>
        <begin position="380"/>
        <end position="397"/>
    </location>
</feature>
<evidence type="ECO:0000256" key="2">
    <source>
        <dbReference type="ARBA" id="ARBA00022692"/>
    </source>
</evidence>
<dbReference type="PANTHER" id="PTHR24064">
    <property type="entry name" value="SOLUTE CARRIER FAMILY 22 MEMBER"/>
    <property type="match status" value="1"/>
</dbReference>
<reference evidence="6" key="2">
    <citation type="submission" date="2021-09" db="EMBL/GenBank/DDBJ databases">
        <authorList>
            <person name="Jia N."/>
            <person name="Wang J."/>
            <person name="Shi W."/>
            <person name="Du L."/>
            <person name="Sun Y."/>
            <person name="Zhan W."/>
            <person name="Jiang J."/>
            <person name="Wang Q."/>
            <person name="Zhang B."/>
            <person name="Ji P."/>
            <person name="Sakyi L.B."/>
            <person name="Cui X."/>
            <person name="Yuan T."/>
            <person name="Jiang B."/>
            <person name="Yang W."/>
            <person name="Lam T.T.-Y."/>
            <person name="Chang Q."/>
            <person name="Ding S."/>
            <person name="Wang X."/>
            <person name="Zhu J."/>
            <person name="Ruan X."/>
            <person name="Zhao L."/>
            <person name="Wei J."/>
            <person name="Que T."/>
            <person name="Du C."/>
            <person name="Cheng J."/>
            <person name="Dai P."/>
            <person name="Han X."/>
            <person name="Huang E."/>
            <person name="Gao Y."/>
            <person name="Liu J."/>
            <person name="Shao H."/>
            <person name="Ye R."/>
            <person name="Li L."/>
            <person name="Wei W."/>
            <person name="Wang X."/>
            <person name="Wang C."/>
            <person name="Huo Q."/>
            <person name="Li W."/>
            <person name="Guo W."/>
            <person name="Chen H."/>
            <person name="Chen S."/>
            <person name="Zhou L."/>
            <person name="Zhou L."/>
            <person name="Ni X."/>
            <person name="Tian J."/>
            <person name="Zhou Y."/>
            <person name="Sheng Y."/>
            <person name="Liu T."/>
            <person name="Pan Y."/>
            <person name="Xia L."/>
            <person name="Li J."/>
            <person name="Zhao F."/>
            <person name="Cao W."/>
        </authorList>
    </citation>
    <scope>NUCLEOTIDE SEQUENCE</scope>
    <source>
        <strain evidence="6">Rmic-2018</strain>
        <tissue evidence="6">Larvae</tissue>
    </source>
</reference>
<comment type="caution">
    <text evidence="6">The sequence shown here is derived from an EMBL/GenBank/DDBJ whole genome shotgun (WGS) entry which is preliminary data.</text>
</comment>
<evidence type="ECO:0000256" key="4">
    <source>
        <dbReference type="ARBA" id="ARBA00023136"/>
    </source>
</evidence>
<dbReference type="AlphaFoldDB" id="A0A9J6E1T8"/>
<protein>
    <submittedName>
        <fullName evidence="6">Uncharacterized protein</fullName>
    </submittedName>
</protein>
<dbReference type="InterPro" id="IPR036259">
    <property type="entry name" value="MFS_trans_sf"/>
</dbReference>
<evidence type="ECO:0000256" key="3">
    <source>
        <dbReference type="ARBA" id="ARBA00022989"/>
    </source>
</evidence>
<dbReference type="Gene3D" id="1.20.1250.20">
    <property type="entry name" value="MFS general substrate transporter like domains"/>
    <property type="match status" value="1"/>
</dbReference>
<comment type="subcellular location">
    <subcellularLocation>
        <location evidence="1">Membrane</location>
        <topology evidence="1">Multi-pass membrane protein</topology>
    </subcellularLocation>
</comment>
<organism evidence="6 7">
    <name type="scientific">Rhipicephalus microplus</name>
    <name type="common">Cattle tick</name>
    <name type="synonym">Boophilus microplus</name>
    <dbReference type="NCBI Taxonomy" id="6941"/>
    <lineage>
        <taxon>Eukaryota</taxon>
        <taxon>Metazoa</taxon>
        <taxon>Ecdysozoa</taxon>
        <taxon>Arthropoda</taxon>
        <taxon>Chelicerata</taxon>
        <taxon>Arachnida</taxon>
        <taxon>Acari</taxon>
        <taxon>Parasitiformes</taxon>
        <taxon>Ixodida</taxon>
        <taxon>Ixodoidea</taxon>
        <taxon>Ixodidae</taxon>
        <taxon>Rhipicephalinae</taxon>
        <taxon>Rhipicephalus</taxon>
        <taxon>Boophilus</taxon>
    </lineage>
</organism>
<dbReference type="VEuPathDB" id="VectorBase:LOC119168209"/>
<keyword evidence="2 5" id="KW-0812">Transmembrane</keyword>
<evidence type="ECO:0000256" key="5">
    <source>
        <dbReference type="SAM" id="Phobius"/>
    </source>
</evidence>
<evidence type="ECO:0000313" key="7">
    <source>
        <dbReference type="Proteomes" id="UP000821866"/>
    </source>
</evidence>
<feature type="transmembrane region" description="Helical" evidence="5">
    <location>
        <begin position="470"/>
        <end position="490"/>
    </location>
</feature>
<reference evidence="6" key="1">
    <citation type="journal article" date="2020" name="Cell">
        <title>Large-Scale Comparative Analyses of Tick Genomes Elucidate Their Genetic Diversity and Vector Capacities.</title>
        <authorList>
            <consortium name="Tick Genome and Microbiome Consortium (TIGMIC)"/>
            <person name="Jia N."/>
            <person name="Wang J."/>
            <person name="Shi W."/>
            <person name="Du L."/>
            <person name="Sun Y."/>
            <person name="Zhan W."/>
            <person name="Jiang J.F."/>
            <person name="Wang Q."/>
            <person name="Zhang B."/>
            <person name="Ji P."/>
            <person name="Bell-Sakyi L."/>
            <person name="Cui X.M."/>
            <person name="Yuan T.T."/>
            <person name="Jiang B.G."/>
            <person name="Yang W.F."/>
            <person name="Lam T.T."/>
            <person name="Chang Q.C."/>
            <person name="Ding S.J."/>
            <person name="Wang X.J."/>
            <person name="Zhu J.G."/>
            <person name="Ruan X.D."/>
            <person name="Zhao L."/>
            <person name="Wei J.T."/>
            <person name="Ye R.Z."/>
            <person name="Que T.C."/>
            <person name="Du C.H."/>
            <person name="Zhou Y.H."/>
            <person name="Cheng J.X."/>
            <person name="Dai P.F."/>
            <person name="Guo W.B."/>
            <person name="Han X.H."/>
            <person name="Huang E.J."/>
            <person name="Li L.F."/>
            <person name="Wei W."/>
            <person name="Gao Y.C."/>
            <person name="Liu J.Z."/>
            <person name="Shao H.Z."/>
            <person name="Wang X."/>
            <person name="Wang C.C."/>
            <person name="Yang T.C."/>
            <person name="Huo Q.B."/>
            <person name="Li W."/>
            <person name="Chen H.Y."/>
            <person name="Chen S.E."/>
            <person name="Zhou L.G."/>
            <person name="Ni X.B."/>
            <person name="Tian J.H."/>
            <person name="Sheng Y."/>
            <person name="Liu T."/>
            <person name="Pan Y.S."/>
            <person name="Xia L.Y."/>
            <person name="Li J."/>
            <person name="Zhao F."/>
            <person name="Cao W.C."/>
        </authorList>
    </citation>
    <scope>NUCLEOTIDE SEQUENCE</scope>
    <source>
        <strain evidence="6">Rmic-2018</strain>
    </source>
</reference>
<proteinExistence type="predicted"/>
<feature type="transmembrane region" description="Helical" evidence="5">
    <location>
        <begin position="312"/>
        <end position="336"/>
    </location>
</feature>
<keyword evidence="3 5" id="KW-1133">Transmembrane helix</keyword>
<sequence>MWTDGVMVTVTVVAAGQERYDYLPSNPQFLVGAHHSVDNAHLGGIRPVLLHALSCSKGTVGAESPVMNRDLERRLDDQAATSGPLGHAFRNTSCEVIIAKAEREDCHFYEIPPRDLLNPMEVSDNDDRSNFSKHSALSEDLEHMLGDRRYEFEALFSVTCARFVILCHNHLHNVAAPHVDHRCRPPAEYYDPTLTPWHSLSELENDPGQTRCCVDFVPPLSVLTANRYTLPRDCVVYDASCHSRTVIGDWNLASERGWLRPASFAVHMWGAALDESLVTGQVTDKVGRLQVTLITTFGLLGCLMGVCFTDTFLTFAALRFGVAAFVCGLQLTTYLVLSEVTARTRRTLCCVAATGLCLTLSPVIVYALTELSRSWVATQAIDKLPTTLLGLVVVYVAKESARRLLAMVDVSRADNATLLTARLRRDSCLHDALADWHLPTSLARPKALQKVRHMLMAQNSSCCRTLQSRLLRLVVAVFYWCLLSAQLSYYSHVMMRARFSGGSAESCWLKSAAVMLKIPSSVAA</sequence>
<gene>
    <name evidence="6" type="ORF">HPB51_014177</name>
</gene>
<name>A0A9J6E1T8_RHIMP</name>
<evidence type="ECO:0000313" key="6">
    <source>
        <dbReference type="EMBL" id="KAH8028222.1"/>
    </source>
</evidence>
<dbReference type="SUPFAM" id="SSF103473">
    <property type="entry name" value="MFS general substrate transporter"/>
    <property type="match status" value="1"/>
</dbReference>
<feature type="transmembrane region" description="Helical" evidence="5">
    <location>
        <begin position="348"/>
        <end position="368"/>
    </location>
</feature>
<keyword evidence="7" id="KW-1185">Reference proteome</keyword>
<evidence type="ECO:0000256" key="1">
    <source>
        <dbReference type="ARBA" id="ARBA00004141"/>
    </source>
</evidence>
<dbReference type="EMBL" id="JABSTU010000006">
    <property type="protein sequence ID" value="KAH8028222.1"/>
    <property type="molecule type" value="Genomic_DNA"/>
</dbReference>